<organism evidence="1 2">
    <name type="scientific">Paraphoma chrysanthemicola</name>
    <dbReference type="NCBI Taxonomy" id="798071"/>
    <lineage>
        <taxon>Eukaryota</taxon>
        <taxon>Fungi</taxon>
        <taxon>Dikarya</taxon>
        <taxon>Ascomycota</taxon>
        <taxon>Pezizomycotina</taxon>
        <taxon>Dothideomycetes</taxon>
        <taxon>Pleosporomycetidae</taxon>
        <taxon>Pleosporales</taxon>
        <taxon>Pleosporineae</taxon>
        <taxon>Phaeosphaeriaceae</taxon>
        <taxon>Paraphoma</taxon>
    </lineage>
</organism>
<protein>
    <recommendedName>
        <fullName evidence="3">F-box domain-containing protein</fullName>
    </recommendedName>
</protein>
<evidence type="ECO:0008006" key="3">
    <source>
        <dbReference type="Google" id="ProtNLM"/>
    </source>
</evidence>
<dbReference type="AlphaFoldDB" id="A0A8K0QRB6"/>
<name>A0A8K0QRB6_9PLEO</name>
<proteinExistence type="predicted"/>
<keyword evidence="2" id="KW-1185">Reference proteome</keyword>
<dbReference type="Proteomes" id="UP000813461">
    <property type="component" value="Unassembled WGS sequence"/>
</dbReference>
<reference evidence="1" key="1">
    <citation type="journal article" date="2021" name="Nat. Commun.">
        <title>Genetic determinants of endophytism in the Arabidopsis root mycobiome.</title>
        <authorList>
            <person name="Mesny F."/>
            <person name="Miyauchi S."/>
            <person name="Thiergart T."/>
            <person name="Pickel B."/>
            <person name="Atanasova L."/>
            <person name="Karlsson M."/>
            <person name="Huettel B."/>
            <person name="Barry K.W."/>
            <person name="Haridas S."/>
            <person name="Chen C."/>
            <person name="Bauer D."/>
            <person name="Andreopoulos W."/>
            <person name="Pangilinan J."/>
            <person name="LaButti K."/>
            <person name="Riley R."/>
            <person name="Lipzen A."/>
            <person name="Clum A."/>
            <person name="Drula E."/>
            <person name="Henrissat B."/>
            <person name="Kohler A."/>
            <person name="Grigoriev I.V."/>
            <person name="Martin F.M."/>
            <person name="Hacquard S."/>
        </authorList>
    </citation>
    <scope>NUCLEOTIDE SEQUENCE</scope>
    <source>
        <strain evidence="1">MPI-SDFR-AT-0120</strain>
    </source>
</reference>
<gene>
    <name evidence="1" type="ORF">FB567DRAFT_615917</name>
</gene>
<dbReference type="InterPro" id="IPR038883">
    <property type="entry name" value="AN11006-like"/>
</dbReference>
<evidence type="ECO:0000313" key="2">
    <source>
        <dbReference type="Proteomes" id="UP000813461"/>
    </source>
</evidence>
<dbReference type="PANTHER" id="PTHR42085">
    <property type="entry name" value="F-BOX DOMAIN-CONTAINING PROTEIN"/>
    <property type="match status" value="1"/>
</dbReference>
<comment type="caution">
    <text evidence="1">The sequence shown here is derived from an EMBL/GenBank/DDBJ whole genome shotgun (WGS) entry which is preliminary data.</text>
</comment>
<accession>A0A8K0QRB6</accession>
<evidence type="ECO:0000313" key="1">
    <source>
        <dbReference type="EMBL" id="KAH7067827.1"/>
    </source>
</evidence>
<dbReference type="OrthoDB" id="3786918at2759"/>
<dbReference type="PANTHER" id="PTHR42085:SF1">
    <property type="entry name" value="F-BOX DOMAIN-CONTAINING PROTEIN"/>
    <property type="match status" value="1"/>
</dbReference>
<sequence length="236" mass="27375">MNTAPPISLLHLPAELRLHIATYALEQPINAGITDPKSGWIDREYDPTIYLNILLVCRQFHDDFGKLAFQKIRFIVKGHLTSPIWTLPVDKLRNLRKLAIRPTKLVNIGWHKYPFNNENLRLDELCIATDDFDFVHLTSLLRRLQHVKTIRILPKTAFASALYARLVGIMYKQDHHQRYDAPGAPDIGRVWFEPSFDPNTMCIVLEAQSPQPVVLEEEYMQYMKPRIDALMNMMAQ</sequence>
<dbReference type="EMBL" id="JAGMVJ010000034">
    <property type="protein sequence ID" value="KAH7067827.1"/>
    <property type="molecule type" value="Genomic_DNA"/>
</dbReference>